<evidence type="ECO:0000259" key="3">
    <source>
        <dbReference type="Pfam" id="PF22936"/>
    </source>
</evidence>
<organism evidence="4 5">
    <name type="scientific">Chenopodium quinoa</name>
    <name type="common">Quinoa</name>
    <dbReference type="NCBI Taxonomy" id="63459"/>
    <lineage>
        <taxon>Eukaryota</taxon>
        <taxon>Viridiplantae</taxon>
        <taxon>Streptophyta</taxon>
        <taxon>Embryophyta</taxon>
        <taxon>Tracheophyta</taxon>
        <taxon>Spermatophyta</taxon>
        <taxon>Magnoliopsida</taxon>
        <taxon>eudicotyledons</taxon>
        <taxon>Gunneridae</taxon>
        <taxon>Pentapetalae</taxon>
        <taxon>Caryophyllales</taxon>
        <taxon>Chenopodiaceae</taxon>
        <taxon>Chenopodioideae</taxon>
        <taxon>Atripliceae</taxon>
        <taxon>Chenopodium</taxon>
    </lineage>
</organism>
<dbReference type="EnsemblPlants" id="AUR62005420-RA">
    <property type="protein sequence ID" value="AUR62005420-RA:cds"/>
    <property type="gene ID" value="AUR62005420"/>
</dbReference>
<evidence type="ECO:0008006" key="6">
    <source>
        <dbReference type="Google" id="ProtNLM"/>
    </source>
</evidence>
<name>A0A803L0N2_CHEQI</name>
<dbReference type="SUPFAM" id="SSF53098">
    <property type="entry name" value="Ribonuclease H-like"/>
    <property type="match status" value="1"/>
</dbReference>
<dbReference type="Gene3D" id="3.30.420.10">
    <property type="entry name" value="Ribonuclease H-like superfamily/Ribonuclease H"/>
    <property type="match status" value="1"/>
</dbReference>
<dbReference type="InterPro" id="IPR036397">
    <property type="entry name" value="RNaseH_sf"/>
</dbReference>
<reference evidence="4" key="2">
    <citation type="submission" date="2021-03" db="UniProtKB">
        <authorList>
            <consortium name="EnsemblPlants"/>
        </authorList>
    </citation>
    <scope>IDENTIFICATION</scope>
</reference>
<dbReference type="Pfam" id="PF13976">
    <property type="entry name" value="gag_pre-integrs"/>
    <property type="match status" value="1"/>
</dbReference>
<feature type="domain" description="Retrovirus-related Pol polyprotein from transposon TNT 1-94-like beta-barrel" evidence="3">
    <location>
        <begin position="41"/>
        <end position="91"/>
    </location>
</feature>
<proteinExistence type="predicted"/>
<sequence length="287" mass="32393">MKALSKQQGSKAGSSKMVNFAGIILVSDAITSNRKYDMNTWMVDCGASDHICGNEKAFSDFKLLKKPVKVGFPDGTIKFVEKIGEVKMSSKLILHNDPYSKKQVAREVKENGLYMLVVKCDEGNEATRGEEKMSNNVTVCNEGTKLNVLHARLGHSSLSKMIHIEICNCTSFKDFFCDACCIGKHHKLPFKLSNSIADGIFDLIHVDLWGSYRIPAVTGERYFLTIVDDYSRSWTHMLSCKELVKNILNTFFNYIENHFNVRVKNVRSDMGRRCSKVNAGKYFMIEG</sequence>
<dbReference type="GO" id="GO:0003676">
    <property type="term" value="F:nucleic acid binding"/>
    <property type="evidence" value="ECO:0007669"/>
    <property type="project" value="InterPro"/>
</dbReference>
<dbReference type="InterPro" id="IPR012337">
    <property type="entry name" value="RNaseH-like_sf"/>
</dbReference>
<protein>
    <recommendedName>
        <fullName evidence="6">Integrase catalytic domain-containing protein</fullName>
    </recommendedName>
</protein>
<keyword evidence="1" id="KW-0645">Protease</keyword>
<dbReference type="Pfam" id="PF22936">
    <property type="entry name" value="Pol_BBD"/>
    <property type="match status" value="1"/>
</dbReference>
<dbReference type="InterPro" id="IPR054722">
    <property type="entry name" value="PolX-like_BBD"/>
</dbReference>
<evidence type="ECO:0000313" key="4">
    <source>
        <dbReference type="EnsemblPlants" id="AUR62005420-RA:cds"/>
    </source>
</evidence>
<dbReference type="Gramene" id="AUR62005420-RA">
    <property type="protein sequence ID" value="AUR62005420-RA:cds"/>
    <property type="gene ID" value="AUR62005420"/>
</dbReference>
<dbReference type="PANTHER" id="PTHR42648:SF31">
    <property type="entry name" value="RNA-DIRECTED DNA POLYMERASE"/>
    <property type="match status" value="1"/>
</dbReference>
<evidence type="ECO:0000256" key="1">
    <source>
        <dbReference type="ARBA" id="ARBA00022670"/>
    </source>
</evidence>
<keyword evidence="1" id="KW-0378">Hydrolase</keyword>
<dbReference type="InterPro" id="IPR039537">
    <property type="entry name" value="Retrotran_Ty1/copia-like"/>
</dbReference>
<dbReference type="PANTHER" id="PTHR42648">
    <property type="entry name" value="TRANSPOSASE, PUTATIVE-RELATED"/>
    <property type="match status" value="1"/>
</dbReference>
<evidence type="ECO:0000259" key="2">
    <source>
        <dbReference type="Pfam" id="PF13976"/>
    </source>
</evidence>
<dbReference type="Proteomes" id="UP000596660">
    <property type="component" value="Unplaced"/>
</dbReference>
<evidence type="ECO:0000313" key="5">
    <source>
        <dbReference type="Proteomes" id="UP000596660"/>
    </source>
</evidence>
<accession>A0A803L0N2</accession>
<dbReference type="OMA" id="MIHIEIC"/>
<feature type="domain" description="GAG-pre-integrase" evidence="2">
    <location>
        <begin position="132"/>
        <end position="185"/>
    </location>
</feature>
<dbReference type="AlphaFoldDB" id="A0A803L0N2"/>
<dbReference type="GO" id="GO:0008233">
    <property type="term" value="F:peptidase activity"/>
    <property type="evidence" value="ECO:0007669"/>
    <property type="project" value="UniProtKB-KW"/>
</dbReference>
<keyword evidence="5" id="KW-1185">Reference proteome</keyword>
<dbReference type="InterPro" id="IPR025724">
    <property type="entry name" value="GAG-pre-integrase_dom"/>
</dbReference>
<dbReference type="GO" id="GO:0006508">
    <property type="term" value="P:proteolysis"/>
    <property type="evidence" value="ECO:0007669"/>
    <property type="project" value="UniProtKB-KW"/>
</dbReference>
<reference evidence="4" key="1">
    <citation type="journal article" date="2017" name="Nature">
        <title>The genome of Chenopodium quinoa.</title>
        <authorList>
            <person name="Jarvis D.E."/>
            <person name="Ho Y.S."/>
            <person name="Lightfoot D.J."/>
            <person name="Schmoeckel S.M."/>
            <person name="Li B."/>
            <person name="Borm T.J.A."/>
            <person name="Ohyanagi H."/>
            <person name="Mineta K."/>
            <person name="Michell C.T."/>
            <person name="Saber N."/>
            <person name="Kharbatia N.M."/>
            <person name="Rupper R.R."/>
            <person name="Sharp A.R."/>
            <person name="Dally N."/>
            <person name="Boughton B.A."/>
            <person name="Woo Y.H."/>
            <person name="Gao G."/>
            <person name="Schijlen E.G.W.M."/>
            <person name="Guo X."/>
            <person name="Momin A.A."/>
            <person name="Negrao S."/>
            <person name="Al-Babili S."/>
            <person name="Gehring C."/>
            <person name="Roessner U."/>
            <person name="Jung C."/>
            <person name="Murphy K."/>
            <person name="Arold S.T."/>
            <person name="Gojobori T."/>
            <person name="van der Linden C.G."/>
            <person name="van Loo E.N."/>
            <person name="Jellen E.N."/>
            <person name="Maughan P.J."/>
            <person name="Tester M."/>
        </authorList>
    </citation>
    <scope>NUCLEOTIDE SEQUENCE [LARGE SCALE GENOMIC DNA]</scope>
    <source>
        <strain evidence="4">cv. PI 614886</strain>
    </source>
</reference>